<dbReference type="OrthoDB" id="751203at2"/>
<name>A0A1G9AS35_9BACT</name>
<dbReference type="Gene3D" id="3.40.50.720">
    <property type="entry name" value="NAD(P)-binding Rossmann-like Domain"/>
    <property type="match status" value="1"/>
</dbReference>
<evidence type="ECO:0000259" key="1">
    <source>
        <dbReference type="Pfam" id="PF01370"/>
    </source>
</evidence>
<dbReference type="Pfam" id="PF01370">
    <property type="entry name" value="Epimerase"/>
    <property type="match status" value="1"/>
</dbReference>
<gene>
    <name evidence="3" type="ORF">SAMN05421823_102395</name>
</gene>
<keyword evidence="4" id="KW-1185">Reference proteome</keyword>
<dbReference type="Pfam" id="PF03446">
    <property type="entry name" value="NAD_binding_2"/>
    <property type="match status" value="1"/>
</dbReference>
<protein>
    <submittedName>
        <fullName evidence="3">Nucleoside-diphosphate-sugar epimerase</fullName>
    </submittedName>
</protein>
<dbReference type="GO" id="GO:0050661">
    <property type="term" value="F:NADP binding"/>
    <property type="evidence" value="ECO:0007669"/>
    <property type="project" value="InterPro"/>
</dbReference>
<reference evidence="3 4" key="1">
    <citation type="submission" date="2016-10" db="EMBL/GenBank/DDBJ databases">
        <authorList>
            <person name="de Groot N.N."/>
        </authorList>
    </citation>
    <scope>NUCLEOTIDE SEQUENCE [LARGE SCALE GENOMIC DNA]</scope>
    <source>
        <strain evidence="3 4">DSM 25186</strain>
    </source>
</reference>
<dbReference type="InterPro" id="IPR051783">
    <property type="entry name" value="NAD(P)-dependent_oxidoreduct"/>
</dbReference>
<feature type="domain" description="NAD-dependent epimerase/dehydratase" evidence="1">
    <location>
        <begin position="88"/>
        <end position="208"/>
    </location>
</feature>
<dbReference type="InterPro" id="IPR036291">
    <property type="entry name" value="NAD(P)-bd_dom_sf"/>
</dbReference>
<dbReference type="EMBL" id="FNFO01000002">
    <property type="protein sequence ID" value="SDK30136.1"/>
    <property type="molecule type" value="Genomic_DNA"/>
</dbReference>
<feature type="domain" description="6-phosphogluconate dehydrogenase NADP-binding" evidence="2">
    <location>
        <begin position="6"/>
        <end position="50"/>
    </location>
</feature>
<dbReference type="InterPro" id="IPR006115">
    <property type="entry name" value="6PGDH_NADP-bd"/>
</dbReference>
<dbReference type="STRING" id="1075417.SAMN05421823_102395"/>
<evidence type="ECO:0000259" key="2">
    <source>
        <dbReference type="Pfam" id="PF03446"/>
    </source>
</evidence>
<organism evidence="3 4">
    <name type="scientific">Catalinimonas alkaloidigena</name>
    <dbReference type="NCBI Taxonomy" id="1075417"/>
    <lineage>
        <taxon>Bacteria</taxon>
        <taxon>Pseudomonadati</taxon>
        <taxon>Bacteroidota</taxon>
        <taxon>Cytophagia</taxon>
        <taxon>Cytophagales</taxon>
        <taxon>Catalimonadaceae</taxon>
        <taxon>Catalinimonas</taxon>
    </lineage>
</organism>
<dbReference type="SUPFAM" id="SSF51735">
    <property type="entry name" value="NAD(P)-binding Rossmann-fold domains"/>
    <property type="match status" value="1"/>
</dbReference>
<evidence type="ECO:0000313" key="3">
    <source>
        <dbReference type="EMBL" id="SDK30136.1"/>
    </source>
</evidence>
<dbReference type="PANTHER" id="PTHR48079:SF6">
    <property type="entry name" value="NAD(P)-BINDING DOMAIN-CONTAINING PROTEIN-RELATED"/>
    <property type="match status" value="1"/>
</dbReference>
<proteinExistence type="predicted"/>
<dbReference type="InterPro" id="IPR001509">
    <property type="entry name" value="Epimerase_deHydtase"/>
</dbReference>
<sequence length="271" mass="29987">MKERSISVVGCGWLGLPLARHFVAQGWQVKGSTTRPEKLEVLAASGIQPFLIRLDPHAEGDALPALLESDVVVVNTPPSKTEDYPAQMQVLAEAIPAEQTPHILFVSSTSIYPPGTMHATEEMTLTPENAGHRTIAEAEHVWQQQRFPLTILRCSGLMGYDRIPGKYTAGKVMKKPGEAVVNLVFRDDVVRAVEAIVQQARWGEIYNLVAPVAVNRATLYAHTARQLGFAPTQFQPDGSEDDSKRIIGEKIQRDLNFTFQYPDPRTFPYGV</sequence>
<dbReference type="AlphaFoldDB" id="A0A1G9AS35"/>
<dbReference type="RefSeq" id="WP_089680010.1">
    <property type="nucleotide sequence ID" value="NZ_FNFO01000002.1"/>
</dbReference>
<dbReference type="GO" id="GO:0005737">
    <property type="term" value="C:cytoplasm"/>
    <property type="evidence" value="ECO:0007669"/>
    <property type="project" value="TreeGrafter"/>
</dbReference>
<dbReference type="Proteomes" id="UP000198510">
    <property type="component" value="Unassembled WGS sequence"/>
</dbReference>
<accession>A0A1G9AS35</accession>
<evidence type="ECO:0000313" key="4">
    <source>
        <dbReference type="Proteomes" id="UP000198510"/>
    </source>
</evidence>
<dbReference type="GO" id="GO:0004029">
    <property type="term" value="F:aldehyde dehydrogenase (NAD+) activity"/>
    <property type="evidence" value="ECO:0007669"/>
    <property type="project" value="TreeGrafter"/>
</dbReference>
<dbReference type="PANTHER" id="PTHR48079">
    <property type="entry name" value="PROTEIN YEEZ"/>
    <property type="match status" value="1"/>
</dbReference>